<sequence>MITAVDTKNKVKEYIIKNTLANVSQIEDDTLIFETGLLDSMGLLFLIEFLKEEFGVETHDEELVVENFESINSIVAFLESKR</sequence>
<dbReference type="InterPro" id="IPR009081">
    <property type="entry name" value="PP-bd_ACP"/>
</dbReference>
<reference evidence="2 3" key="1">
    <citation type="submission" date="2022-06" db="EMBL/GenBank/DDBJ databases">
        <authorList>
            <person name="Xuan X."/>
        </authorList>
    </citation>
    <scope>NUCLEOTIDE SEQUENCE [LARGE SCALE GENOMIC DNA]</scope>
    <source>
        <strain evidence="2 3">2V75</strain>
    </source>
</reference>
<evidence type="ECO:0000259" key="1">
    <source>
        <dbReference type="PROSITE" id="PS50075"/>
    </source>
</evidence>
<evidence type="ECO:0000313" key="3">
    <source>
        <dbReference type="Proteomes" id="UP001206312"/>
    </source>
</evidence>
<dbReference type="Proteomes" id="UP001206312">
    <property type="component" value="Unassembled WGS sequence"/>
</dbReference>
<organism evidence="2 3">
    <name type="scientific">Robiginitalea marina</name>
    <dbReference type="NCBI Taxonomy" id="2954105"/>
    <lineage>
        <taxon>Bacteria</taxon>
        <taxon>Pseudomonadati</taxon>
        <taxon>Bacteroidota</taxon>
        <taxon>Flavobacteriia</taxon>
        <taxon>Flavobacteriales</taxon>
        <taxon>Flavobacteriaceae</taxon>
        <taxon>Robiginitalea</taxon>
    </lineage>
</organism>
<protein>
    <submittedName>
        <fullName evidence="2">Acyl carrier protein</fullName>
    </submittedName>
</protein>
<dbReference type="Gene3D" id="1.10.1200.10">
    <property type="entry name" value="ACP-like"/>
    <property type="match status" value="1"/>
</dbReference>
<comment type="caution">
    <text evidence="2">The sequence shown here is derived from an EMBL/GenBank/DDBJ whole genome shotgun (WGS) entry which is preliminary data.</text>
</comment>
<dbReference type="SUPFAM" id="SSF47336">
    <property type="entry name" value="ACP-like"/>
    <property type="match status" value="1"/>
</dbReference>
<dbReference type="RefSeq" id="WP_252739698.1">
    <property type="nucleotide sequence ID" value="NZ_JAMXIB010000001.1"/>
</dbReference>
<accession>A0ABT1ATN6</accession>
<dbReference type="EMBL" id="JAMXIB010000001">
    <property type="protein sequence ID" value="MCO5723319.1"/>
    <property type="molecule type" value="Genomic_DNA"/>
</dbReference>
<gene>
    <name evidence="2" type="ORF">NG653_00525</name>
</gene>
<name>A0ABT1ATN6_9FLAO</name>
<dbReference type="Pfam" id="PF00550">
    <property type="entry name" value="PP-binding"/>
    <property type="match status" value="1"/>
</dbReference>
<dbReference type="PROSITE" id="PS50075">
    <property type="entry name" value="CARRIER"/>
    <property type="match status" value="1"/>
</dbReference>
<dbReference type="InterPro" id="IPR036736">
    <property type="entry name" value="ACP-like_sf"/>
</dbReference>
<feature type="domain" description="Carrier" evidence="1">
    <location>
        <begin position="2"/>
        <end position="82"/>
    </location>
</feature>
<keyword evidence="3" id="KW-1185">Reference proteome</keyword>
<evidence type="ECO:0000313" key="2">
    <source>
        <dbReference type="EMBL" id="MCO5723319.1"/>
    </source>
</evidence>
<proteinExistence type="predicted"/>